<keyword evidence="3" id="KW-1185">Reference proteome</keyword>
<feature type="transmembrane region" description="Helical" evidence="1">
    <location>
        <begin position="45"/>
        <end position="65"/>
    </location>
</feature>
<feature type="transmembrane region" description="Helical" evidence="1">
    <location>
        <begin position="160"/>
        <end position="179"/>
    </location>
</feature>
<proteinExistence type="predicted"/>
<sequence>MELDELRNEWQQMSIELDKQKILTDKLIIDMTQEKYNNKLKSISIPETIGTLVCFAAAIYIFANFDTLDTWYLQVSGLFTALFCIVLPMLSLRSIFGMQKINISTNNYKQSLEKFAKSKKQFVWIQKVSFYLSFILVIVSLPVSAKFMNGKDLFLESKVWLWYVPFGFAFLYFFSKWVFKHYKRTTDSAEDLLKELDIS</sequence>
<reference evidence="3" key="1">
    <citation type="journal article" date="2019" name="Int. J. Syst. Evol. Microbiol.">
        <title>The Global Catalogue of Microorganisms (GCM) 10K type strain sequencing project: providing services to taxonomists for standard genome sequencing and annotation.</title>
        <authorList>
            <consortium name="The Broad Institute Genomics Platform"/>
            <consortium name="The Broad Institute Genome Sequencing Center for Infectious Disease"/>
            <person name="Wu L."/>
            <person name="Ma J."/>
        </authorList>
    </citation>
    <scope>NUCLEOTIDE SEQUENCE [LARGE SCALE GENOMIC DNA]</scope>
    <source>
        <strain evidence="3">CCUG 62221</strain>
    </source>
</reference>
<gene>
    <name evidence="2" type="ORF">ACFQ5N_05600</name>
</gene>
<keyword evidence="1" id="KW-0812">Transmembrane</keyword>
<comment type="caution">
    <text evidence="2">The sequence shown here is derived from an EMBL/GenBank/DDBJ whole genome shotgun (WGS) entry which is preliminary data.</text>
</comment>
<feature type="transmembrane region" description="Helical" evidence="1">
    <location>
        <begin position="128"/>
        <end position="148"/>
    </location>
</feature>
<dbReference type="EMBL" id="JBHTMV010000003">
    <property type="protein sequence ID" value="MFD1293305.1"/>
    <property type="molecule type" value="Genomic_DNA"/>
</dbReference>
<feature type="transmembrane region" description="Helical" evidence="1">
    <location>
        <begin position="71"/>
        <end position="90"/>
    </location>
</feature>
<evidence type="ECO:0008006" key="4">
    <source>
        <dbReference type="Google" id="ProtNLM"/>
    </source>
</evidence>
<accession>A0ABW3WPW4</accession>
<dbReference type="Proteomes" id="UP001597241">
    <property type="component" value="Unassembled WGS sequence"/>
</dbReference>
<dbReference type="RefSeq" id="WP_386808477.1">
    <property type="nucleotide sequence ID" value="NZ_JBHTMV010000003.1"/>
</dbReference>
<evidence type="ECO:0000313" key="3">
    <source>
        <dbReference type="Proteomes" id="UP001597241"/>
    </source>
</evidence>
<keyword evidence="1" id="KW-0472">Membrane</keyword>
<keyword evidence="1" id="KW-1133">Transmembrane helix</keyword>
<evidence type="ECO:0000256" key="1">
    <source>
        <dbReference type="SAM" id="Phobius"/>
    </source>
</evidence>
<name>A0ABW3WPW4_9FLAO</name>
<protein>
    <recommendedName>
        <fullName evidence="4">DUF3278 domain-containing protein</fullName>
    </recommendedName>
</protein>
<evidence type="ECO:0000313" key="2">
    <source>
        <dbReference type="EMBL" id="MFD1293305.1"/>
    </source>
</evidence>
<organism evidence="2 3">
    <name type="scientific">Lutibacter holmesii</name>
    <dbReference type="NCBI Taxonomy" id="1137985"/>
    <lineage>
        <taxon>Bacteria</taxon>
        <taxon>Pseudomonadati</taxon>
        <taxon>Bacteroidota</taxon>
        <taxon>Flavobacteriia</taxon>
        <taxon>Flavobacteriales</taxon>
        <taxon>Flavobacteriaceae</taxon>
        <taxon>Lutibacter</taxon>
    </lineage>
</organism>